<accession>A0A0J9SVH7</accession>
<keyword evidence="1" id="KW-1133">Transmembrane helix</keyword>
<gene>
    <name evidence="3" type="ORF">PVBG_05526</name>
</gene>
<feature type="transmembrane region" description="Helical" evidence="1">
    <location>
        <begin position="210"/>
        <end position="227"/>
    </location>
</feature>
<name>A0A0J9SVH7_PLAV1</name>
<dbReference type="Proteomes" id="UP000053327">
    <property type="component" value="Unassembled WGS sequence"/>
</dbReference>
<keyword evidence="2" id="KW-0732">Signal</keyword>
<dbReference type="AlphaFoldDB" id="A0A0J9SVH7"/>
<dbReference type="OrthoDB" id="383861at2759"/>
<keyword evidence="1" id="KW-0812">Transmembrane</keyword>
<feature type="chain" id="PRO_5005322621" description="Pv-fam-d protein" evidence="2">
    <location>
        <begin position="21"/>
        <end position="273"/>
    </location>
</feature>
<organism evidence="3 4">
    <name type="scientific">Plasmodium vivax (strain Brazil I)</name>
    <dbReference type="NCBI Taxonomy" id="1033975"/>
    <lineage>
        <taxon>Eukaryota</taxon>
        <taxon>Sar</taxon>
        <taxon>Alveolata</taxon>
        <taxon>Apicomplexa</taxon>
        <taxon>Aconoidasida</taxon>
        <taxon>Haemosporida</taxon>
        <taxon>Plasmodiidae</taxon>
        <taxon>Plasmodium</taxon>
        <taxon>Plasmodium (Plasmodium)</taxon>
    </lineage>
</organism>
<feature type="transmembrane region" description="Helical" evidence="1">
    <location>
        <begin position="233"/>
        <end position="250"/>
    </location>
</feature>
<evidence type="ECO:0008006" key="5">
    <source>
        <dbReference type="Google" id="ProtNLM"/>
    </source>
</evidence>
<keyword evidence="1" id="KW-0472">Membrane</keyword>
<dbReference type="EMBL" id="KQ234826">
    <property type="protein sequence ID" value="KMZ86127.1"/>
    <property type="molecule type" value="Genomic_DNA"/>
</dbReference>
<evidence type="ECO:0000313" key="4">
    <source>
        <dbReference type="Proteomes" id="UP000053327"/>
    </source>
</evidence>
<protein>
    <recommendedName>
        <fullName evidence="5">Pv-fam-d protein</fullName>
    </recommendedName>
</protein>
<evidence type="ECO:0000256" key="2">
    <source>
        <dbReference type="SAM" id="SignalP"/>
    </source>
</evidence>
<sequence>MLPFIKFFTYALSVWTLQYANEFSIFCKSWDKNEKLTSEPFGLRNGRLLRGEEDIEAMRNYGLVKRKYINTVEYDSNENFRNKRNPRKYRNKSKKRDNYFDYDDSFDKSFDSLKYNNRHHSPHDKTEYYDHYLVEPNEYEQTYPEKVSYGSKPRKRTTLSNLVNFLKEMDSKFEVALLRSLKYNAITDDVSVKHKSTFGKLLHYISRHKILLPPFALLVASFAVIALHMSETAICSTIIVGLIVTAYYLVKVIKCNKMSKYYRKCKSGNKNID</sequence>
<proteinExistence type="predicted"/>
<evidence type="ECO:0000256" key="1">
    <source>
        <dbReference type="SAM" id="Phobius"/>
    </source>
</evidence>
<feature type="signal peptide" evidence="2">
    <location>
        <begin position="1"/>
        <end position="20"/>
    </location>
</feature>
<reference evidence="3 4" key="1">
    <citation type="submission" date="2011-08" db="EMBL/GenBank/DDBJ databases">
        <title>The Genome Sequence of Plasmodium vivax Brazil I.</title>
        <authorList>
            <consortium name="The Broad Institute Genome Sequencing Platform"/>
            <consortium name="The Broad Institute Genome Sequencing Center for Infectious Disease"/>
            <person name="Neafsey D."/>
            <person name="Carlton J."/>
            <person name="Barnwell J."/>
            <person name="Collins W."/>
            <person name="Escalante A."/>
            <person name="Mullikin J."/>
            <person name="Saul A."/>
            <person name="Guigo R."/>
            <person name="Camara F."/>
            <person name="Young S.K."/>
            <person name="Zeng Q."/>
            <person name="Gargeya S."/>
            <person name="Fitzgerald M."/>
            <person name="Haas B."/>
            <person name="Abouelleil A."/>
            <person name="Alvarado L."/>
            <person name="Arachchi H.M."/>
            <person name="Berlin A."/>
            <person name="Brown A."/>
            <person name="Chapman S.B."/>
            <person name="Chen Z."/>
            <person name="Dunbar C."/>
            <person name="Freedman E."/>
            <person name="Gearin G."/>
            <person name="Gellesch M."/>
            <person name="Goldberg J."/>
            <person name="Griggs A."/>
            <person name="Gujja S."/>
            <person name="Heiman D."/>
            <person name="Howarth C."/>
            <person name="Larson L."/>
            <person name="Lui A."/>
            <person name="MacDonald P.J.P."/>
            <person name="Montmayeur A."/>
            <person name="Murphy C."/>
            <person name="Neiman D."/>
            <person name="Pearson M."/>
            <person name="Priest M."/>
            <person name="Roberts A."/>
            <person name="Saif S."/>
            <person name="Shea T."/>
            <person name="Shenoy N."/>
            <person name="Sisk P."/>
            <person name="Stolte C."/>
            <person name="Sykes S."/>
            <person name="Wortman J."/>
            <person name="Nusbaum C."/>
            <person name="Birren B."/>
        </authorList>
    </citation>
    <scope>NUCLEOTIDE SEQUENCE [LARGE SCALE GENOMIC DNA]</scope>
    <source>
        <strain evidence="3 4">Brazil I</strain>
    </source>
</reference>
<evidence type="ECO:0000313" key="3">
    <source>
        <dbReference type="EMBL" id="KMZ86127.1"/>
    </source>
</evidence>